<dbReference type="AlphaFoldDB" id="A0A2M9R445"/>
<reference evidence="2 3" key="1">
    <citation type="submission" date="2017-06" db="EMBL/GenBank/DDBJ databases">
        <title>Description of Avrilella dinanensis gen. nov. sp. nov.</title>
        <authorList>
            <person name="Leyer C."/>
            <person name="Sassi M."/>
            <person name="Minet J."/>
            <person name="Kayal S."/>
            <person name="Cattoir V."/>
        </authorList>
    </citation>
    <scope>NUCLEOTIDE SEQUENCE [LARGE SCALE GENOMIC DNA]</scope>
    <source>
        <strain evidence="2 3">UR159</strain>
    </source>
</reference>
<feature type="transmembrane region" description="Helical" evidence="1">
    <location>
        <begin position="259"/>
        <end position="291"/>
    </location>
</feature>
<dbReference type="EMBL" id="NIPO01000001">
    <property type="protein sequence ID" value="PJR03493.1"/>
    <property type="molecule type" value="Genomic_DNA"/>
</dbReference>
<feature type="transmembrane region" description="Helical" evidence="1">
    <location>
        <begin position="133"/>
        <end position="154"/>
    </location>
</feature>
<keyword evidence="3" id="KW-1185">Reference proteome</keyword>
<sequence>MFELFKKRDFGELFNDTFGFFKLKWKNYFGNYLKINFLILVVFMVLGYILSKFYMDAVFGSLNNPNQFGNQIGDYYMDNIEWLIFTGLGMLVVAIILSVIQMAYPVFYLRLLEKNTDYKPKSGEISLLIRQNFGRVLMFCFATFFVVGTMLVIAATIATFLIIIIIGFLLILLLIPYFNALIYLSLFHYLDKKLGYFEALGFAFNTLHNNFWKIVGCNLILYFIIQLISTVIAMIPYIIIFIIGFVVMSDSGSAEDTMWVIYAVGALYAVSIAVSMLLSNVIVVNFGLIYYGEMEKRESVFAKSEIDRIGLDE</sequence>
<dbReference type="RefSeq" id="WP_100677061.1">
    <property type="nucleotide sequence ID" value="NZ_NIPO01000001.1"/>
</dbReference>
<gene>
    <name evidence="2" type="ORF">CDL10_02430</name>
</gene>
<name>A0A2M9R445_9FLAO</name>
<keyword evidence="1" id="KW-0472">Membrane</keyword>
<keyword evidence="1" id="KW-0812">Transmembrane</keyword>
<organism evidence="2 3">
    <name type="scientific">Avrilella dinanensis</name>
    <dbReference type="NCBI Taxonomy" id="2008672"/>
    <lineage>
        <taxon>Bacteria</taxon>
        <taxon>Pseudomonadati</taxon>
        <taxon>Bacteroidota</taxon>
        <taxon>Flavobacteriia</taxon>
        <taxon>Flavobacteriales</taxon>
        <taxon>Flavobacteriaceae</taxon>
        <taxon>Avrilella</taxon>
    </lineage>
</organism>
<feature type="transmembrane region" description="Helical" evidence="1">
    <location>
        <begin position="82"/>
        <end position="112"/>
    </location>
</feature>
<dbReference type="Proteomes" id="UP000231960">
    <property type="component" value="Unassembled WGS sequence"/>
</dbReference>
<protein>
    <recommendedName>
        <fullName evidence="4">Glycerophosphoryl diester phosphodiesterase membrane domain-containing protein</fullName>
    </recommendedName>
</protein>
<feature type="transmembrane region" description="Helical" evidence="1">
    <location>
        <begin position="219"/>
        <end position="247"/>
    </location>
</feature>
<dbReference type="OrthoDB" id="1149172at2"/>
<feature type="transmembrane region" description="Helical" evidence="1">
    <location>
        <begin position="32"/>
        <end position="50"/>
    </location>
</feature>
<evidence type="ECO:0000313" key="2">
    <source>
        <dbReference type="EMBL" id="PJR03493.1"/>
    </source>
</evidence>
<keyword evidence="1" id="KW-1133">Transmembrane helix</keyword>
<accession>A0A2M9R445</accession>
<comment type="caution">
    <text evidence="2">The sequence shown here is derived from an EMBL/GenBank/DDBJ whole genome shotgun (WGS) entry which is preliminary data.</text>
</comment>
<proteinExistence type="predicted"/>
<feature type="transmembrane region" description="Helical" evidence="1">
    <location>
        <begin position="160"/>
        <end position="184"/>
    </location>
</feature>
<evidence type="ECO:0008006" key="4">
    <source>
        <dbReference type="Google" id="ProtNLM"/>
    </source>
</evidence>
<evidence type="ECO:0000313" key="3">
    <source>
        <dbReference type="Proteomes" id="UP000231960"/>
    </source>
</evidence>
<evidence type="ECO:0000256" key="1">
    <source>
        <dbReference type="SAM" id="Phobius"/>
    </source>
</evidence>